<name>A0A1M4YLR5_9CLOT</name>
<dbReference type="PANTHER" id="PTHR30250:SF21">
    <property type="entry name" value="LIPID II FLIPPASE MURJ"/>
    <property type="match status" value="1"/>
</dbReference>
<organism evidence="7 8">
    <name type="scientific">Caloramator proteoclasticus DSM 10124</name>
    <dbReference type="NCBI Taxonomy" id="1121262"/>
    <lineage>
        <taxon>Bacteria</taxon>
        <taxon>Bacillati</taxon>
        <taxon>Bacillota</taxon>
        <taxon>Clostridia</taxon>
        <taxon>Eubacteriales</taxon>
        <taxon>Clostridiaceae</taxon>
        <taxon>Caloramator</taxon>
    </lineage>
</organism>
<evidence type="ECO:0000256" key="4">
    <source>
        <dbReference type="ARBA" id="ARBA00022989"/>
    </source>
</evidence>
<feature type="transmembrane region" description="Helical" evidence="6">
    <location>
        <begin position="139"/>
        <end position="159"/>
    </location>
</feature>
<comment type="subcellular location">
    <subcellularLocation>
        <location evidence="1">Cell membrane</location>
        <topology evidence="1">Multi-pass membrane protein</topology>
    </subcellularLocation>
</comment>
<feature type="transmembrane region" description="Helical" evidence="6">
    <location>
        <begin position="404"/>
        <end position="428"/>
    </location>
</feature>
<evidence type="ECO:0000256" key="5">
    <source>
        <dbReference type="ARBA" id="ARBA00023136"/>
    </source>
</evidence>
<evidence type="ECO:0000256" key="2">
    <source>
        <dbReference type="ARBA" id="ARBA00022475"/>
    </source>
</evidence>
<feature type="transmembrane region" description="Helical" evidence="6">
    <location>
        <begin position="379"/>
        <end position="397"/>
    </location>
</feature>
<evidence type="ECO:0000313" key="7">
    <source>
        <dbReference type="EMBL" id="SHF06734.1"/>
    </source>
</evidence>
<feature type="transmembrane region" description="Helical" evidence="6">
    <location>
        <begin position="492"/>
        <end position="517"/>
    </location>
</feature>
<feature type="transmembrane region" description="Helical" evidence="6">
    <location>
        <begin position="434"/>
        <end position="455"/>
    </location>
</feature>
<dbReference type="InterPro" id="IPR024923">
    <property type="entry name" value="PG_synth_SpoVB"/>
</dbReference>
<sequence>MEYIPPNSNILLREGIRRFFMTKKNIIKGTLILIISGFIAKFLGLFFRLPIIYMIGEEGIGLYQLTYPIYTFLLGLSAGIPVAISKMVSERAALSKYEDCRRIYRASMFVMFVIGTVSTLLLIVFANDLINYFSWSRDAYYSILGISFAPLFTCLLSVYRGYFQGFQNMNPSAVSQIIEQIGRVVVGVGLTYFLLPYGIGAAAGGAAFGATFGAFISLIFLMLLYKKYGKTYKYANNTFTPYRSIIKELILLAIPISLAHALGSIMSLIDSLTVPKLLKMSGYTESIATALYGQLTGKAFVLINVPLTMATALSQSTVPAISEVYTINNKKLLKRNMEMCFKLASILAFPCAAGLYTLARPIFYFVFQGMDDGWELLQILSIAVIFIIFSQVATSIINGIGKTFIPLISMIIGSIVKVLISFSLISIPSINIKGAAYGTLISYILISFINIYFVFKYTKTRINLFKSIVSPIACSIAMIFIVVIAYTRFYEYTLSINISTIFSILSGAAIYFVLLFITKTISLKDVLDLQKKKR</sequence>
<gene>
    <name evidence="7" type="ORF">SAMN02746091_01694</name>
</gene>
<feature type="transmembrane region" description="Helical" evidence="6">
    <location>
        <begin position="205"/>
        <end position="225"/>
    </location>
</feature>
<accession>A0A1M4YLR5</accession>
<evidence type="ECO:0000256" key="3">
    <source>
        <dbReference type="ARBA" id="ARBA00022692"/>
    </source>
</evidence>
<proteinExistence type="predicted"/>
<feature type="transmembrane region" description="Helical" evidence="6">
    <location>
        <begin position="299"/>
        <end position="322"/>
    </location>
</feature>
<feature type="transmembrane region" description="Helical" evidence="6">
    <location>
        <begin position="467"/>
        <end position="486"/>
    </location>
</feature>
<feature type="transmembrane region" description="Helical" evidence="6">
    <location>
        <begin position="67"/>
        <end position="85"/>
    </location>
</feature>
<dbReference type="GO" id="GO:0005886">
    <property type="term" value="C:plasma membrane"/>
    <property type="evidence" value="ECO:0007669"/>
    <property type="project" value="UniProtKB-SubCell"/>
</dbReference>
<dbReference type="AlphaFoldDB" id="A0A1M4YLR5"/>
<evidence type="ECO:0000256" key="6">
    <source>
        <dbReference type="SAM" id="Phobius"/>
    </source>
</evidence>
<feature type="transmembrane region" description="Helical" evidence="6">
    <location>
        <begin position="26"/>
        <end position="47"/>
    </location>
</feature>
<evidence type="ECO:0000256" key="1">
    <source>
        <dbReference type="ARBA" id="ARBA00004651"/>
    </source>
</evidence>
<keyword evidence="4 6" id="KW-1133">Transmembrane helix</keyword>
<keyword evidence="8" id="KW-1185">Reference proteome</keyword>
<keyword evidence="3 6" id="KW-0812">Transmembrane</keyword>
<feature type="transmembrane region" description="Helical" evidence="6">
    <location>
        <begin position="106"/>
        <end position="127"/>
    </location>
</feature>
<keyword evidence="5 6" id="KW-0472">Membrane</keyword>
<dbReference type="InterPro" id="IPR002797">
    <property type="entry name" value="Polysacc_synth"/>
</dbReference>
<dbReference type="EMBL" id="FQVG01000032">
    <property type="protein sequence ID" value="SHF06734.1"/>
    <property type="molecule type" value="Genomic_DNA"/>
</dbReference>
<dbReference type="Proteomes" id="UP000184423">
    <property type="component" value="Unassembled WGS sequence"/>
</dbReference>
<dbReference type="Pfam" id="PF01943">
    <property type="entry name" value="Polysacc_synt"/>
    <property type="match status" value="1"/>
</dbReference>
<keyword evidence="2" id="KW-1003">Cell membrane</keyword>
<feature type="transmembrane region" description="Helical" evidence="6">
    <location>
        <begin position="249"/>
        <end position="269"/>
    </location>
</feature>
<dbReference type="PANTHER" id="PTHR30250">
    <property type="entry name" value="PST FAMILY PREDICTED COLANIC ACID TRANSPORTER"/>
    <property type="match status" value="1"/>
</dbReference>
<evidence type="ECO:0000313" key="8">
    <source>
        <dbReference type="Proteomes" id="UP000184423"/>
    </source>
</evidence>
<dbReference type="PIRSF" id="PIRSF038958">
    <property type="entry name" value="PG_synth_SpoVB"/>
    <property type="match status" value="1"/>
</dbReference>
<reference evidence="8" key="1">
    <citation type="submission" date="2016-11" db="EMBL/GenBank/DDBJ databases">
        <authorList>
            <person name="Varghese N."/>
            <person name="Submissions S."/>
        </authorList>
    </citation>
    <scope>NUCLEOTIDE SEQUENCE [LARGE SCALE GENOMIC DNA]</scope>
    <source>
        <strain evidence="8">DSM 10124</strain>
    </source>
</reference>
<protein>
    <submittedName>
        <fullName evidence="7">Stage V sporulation protein B</fullName>
    </submittedName>
</protein>
<feature type="transmembrane region" description="Helical" evidence="6">
    <location>
        <begin position="343"/>
        <end position="367"/>
    </location>
</feature>
<dbReference type="InterPro" id="IPR050833">
    <property type="entry name" value="Poly_Biosynth_Transport"/>
</dbReference>
<feature type="transmembrane region" description="Helical" evidence="6">
    <location>
        <begin position="180"/>
        <end position="199"/>
    </location>
</feature>
<dbReference type="CDD" id="cd13124">
    <property type="entry name" value="MATE_SpoVB_like"/>
    <property type="match status" value="1"/>
</dbReference>